<feature type="region of interest" description="Disordered" evidence="1">
    <location>
        <begin position="59"/>
        <end position="101"/>
    </location>
</feature>
<dbReference type="AlphaFoldDB" id="A0A8T1X2N2"/>
<feature type="region of interest" description="Disordered" evidence="1">
    <location>
        <begin position="464"/>
        <end position="510"/>
    </location>
</feature>
<feature type="compositionally biased region" description="Polar residues" evidence="1">
    <location>
        <begin position="501"/>
        <end position="510"/>
    </location>
</feature>
<protein>
    <submittedName>
        <fullName evidence="3">CDK5 and ABL1 enzyme substrate 1</fullName>
    </submittedName>
</protein>
<dbReference type="InterPro" id="IPR006671">
    <property type="entry name" value="Cyclin_N"/>
</dbReference>
<reference evidence="3" key="1">
    <citation type="submission" date="2021-02" db="EMBL/GenBank/DDBJ databases">
        <authorList>
            <person name="Palmer J.M."/>
        </authorList>
    </citation>
    <scope>NUCLEOTIDE SEQUENCE</scope>
    <source>
        <strain evidence="3">SCRP23</strain>
    </source>
</reference>
<dbReference type="CDD" id="cd20556">
    <property type="entry name" value="CYCLIN_CABLES"/>
    <property type="match status" value="1"/>
</dbReference>
<feature type="domain" description="Cyclin N-terminal" evidence="2">
    <location>
        <begin position="283"/>
        <end position="399"/>
    </location>
</feature>
<evidence type="ECO:0000313" key="3">
    <source>
        <dbReference type="EMBL" id="KAG7399821.1"/>
    </source>
</evidence>
<dbReference type="OrthoDB" id="5353095at2759"/>
<dbReference type="PANTHER" id="PTHR22896:SF0">
    <property type="entry name" value="CYCLIN N-TERMINAL DOMAIN-CONTAINING PROTEIN"/>
    <property type="match status" value="1"/>
</dbReference>
<name>A0A8T1X2N2_9STRA</name>
<dbReference type="Pfam" id="PF00134">
    <property type="entry name" value="Cyclin_N"/>
    <property type="match status" value="1"/>
</dbReference>
<dbReference type="Proteomes" id="UP000693981">
    <property type="component" value="Unassembled WGS sequence"/>
</dbReference>
<keyword evidence="4" id="KW-1185">Reference proteome</keyword>
<evidence type="ECO:0000313" key="4">
    <source>
        <dbReference type="Proteomes" id="UP000693981"/>
    </source>
</evidence>
<accession>A0A8T1X2N2</accession>
<comment type="caution">
    <text evidence="3">The sequence shown here is derived from an EMBL/GenBank/DDBJ whole genome shotgun (WGS) entry which is preliminary data.</text>
</comment>
<feature type="region of interest" description="Disordered" evidence="1">
    <location>
        <begin position="1"/>
        <end position="42"/>
    </location>
</feature>
<sequence>MSQMLQASAPSDDGRPSRPPLVVASPSNISHSERVRHSRKVTRDIAALDFLQNIPMTSEALKGEGSVPSDSVQEEEGQPSNSAGASPSSVNPPSDVEPLAGRRLPGMAATVVHVPPLFRYRVTTKFPAASAVVRRWEGVTAQQGLLDARLFFSRGCGYPLATSTIINYNGNETTTRRRRFASISGLAVERPSPTHYDWRGTSYFRLLHATWSNCDSDRDREDAHPERVPYSANFLDDPEFRQGRHRHVVRGDKSLGPIVSSILLFVKPHELKDELNKKFQEKHAWWLQDPSLSLSKLRHLKRETLMCSQRLNLEVATVALACVLFEKLVLQHYVTKVNRKLYMAVCFLLSAKFNEPCTSDMRKRVIHQLLEDIDRVHALPSRDVLTAEFRVFAQLSFNLHVPIAEVHPHFVRLLKLIESNPRKYLDDDVFTSYSALLAVEEQAENCSLLLSDPLDAFDETTDGEVRLSDEEDDTGGDSGEHNETRGRKRKSSGDGGGKNTMVATNDPSMFQWHSVSLTQWWRKRRSSPRVQDESPPDTLLTMR</sequence>
<proteinExistence type="predicted"/>
<evidence type="ECO:0000259" key="2">
    <source>
        <dbReference type="Pfam" id="PF00134"/>
    </source>
</evidence>
<evidence type="ECO:0000256" key="1">
    <source>
        <dbReference type="SAM" id="MobiDB-lite"/>
    </source>
</evidence>
<organism evidence="3 4">
    <name type="scientific">Phytophthora boehmeriae</name>
    <dbReference type="NCBI Taxonomy" id="109152"/>
    <lineage>
        <taxon>Eukaryota</taxon>
        <taxon>Sar</taxon>
        <taxon>Stramenopiles</taxon>
        <taxon>Oomycota</taxon>
        <taxon>Peronosporomycetes</taxon>
        <taxon>Peronosporales</taxon>
        <taxon>Peronosporaceae</taxon>
        <taxon>Phytophthora</taxon>
    </lineage>
</organism>
<dbReference type="PANTHER" id="PTHR22896">
    <property type="entry name" value="CDK5 AND ABL1 ENZYME SUBSTRATE 1"/>
    <property type="match status" value="1"/>
</dbReference>
<gene>
    <name evidence="3" type="primary">CABLES1</name>
    <name evidence="3" type="ORF">PHYBOEH_007820</name>
</gene>
<dbReference type="EMBL" id="JAGDFL010000044">
    <property type="protein sequence ID" value="KAG7399821.1"/>
    <property type="molecule type" value="Genomic_DNA"/>
</dbReference>
<dbReference type="InterPro" id="IPR012388">
    <property type="entry name" value="CABLES1/2"/>
</dbReference>
<feature type="region of interest" description="Disordered" evidence="1">
    <location>
        <begin position="522"/>
        <end position="543"/>
    </location>
</feature>
<feature type="compositionally biased region" description="Polar residues" evidence="1">
    <location>
        <begin position="78"/>
        <end position="92"/>
    </location>
</feature>
<dbReference type="GO" id="GO:0051726">
    <property type="term" value="P:regulation of cell cycle"/>
    <property type="evidence" value="ECO:0007669"/>
    <property type="project" value="InterPro"/>
</dbReference>